<dbReference type="InterPro" id="IPR058530">
    <property type="entry name" value="Baseplate_J-like_C"/>
</dbReference>
<dbReference type="AlphaFoldDB" id="A0A1I1DKP5"/>
<evidence type="ECO:0000256" key="1">
    <source>
        <dbReference type="ARBA" id="ARBA00038087"/>
    </source>
</evidence>
<dbReference type="InterPro" id="IPR058531">
    <property type="entry name" value="Baseplate_J_M"/>
</dbReference>
<evidence type="ECO:0000259" key="2">
    <source>
        <dbReference type="Pfam" id="PF26078"/>
    </source>
</evidence>
<keyword evidence="5" id="KW-1185">Reference proteome</keyword>
<evidence type="ECO:0000313" key="4">
    <source>
        <dbReference type="EMBL" id="SFB75545.1"/>
    </source>
</evidence>
<proteinExistence type="inferred from homology"/>
<evidence type="ECO:0000259" key="3">
    <source>
        <dbReference type="Pfam" id="PF26079"/>
    </source>
</evidence>
<gene>
    <name evidence="4" type="ORF">SAMN02745150_00636</name>
</gene>
<organism evidence="4 5">
    <name type="scientific">Brevinema andersonii</name>
    <dbReference type="NCBI Taxonomy" id="34097"/>
    <lineage>
        <taxon>Bacteria</taxon>
        <taxon>Pseudomonadati</taxon>
        <taxon>Spirochaetota</taxon>
        <taxon>Spirochaetia</taxon>
        <taxon>Brevinematales</taxon>
        <taxon>Brevinemataceae</taxon>
        <taxon>Brevinema</taxon>
    </lineage>
</organism>
<name>A0A1I1DKP5_BREAD</name>
<dbReference type="InterPro" id="IPR052399">
    <property type="entry name" value="Phage_Baseplate_Assmbl_Protein"/>
</dbReference>
<dbReference type="PANTHER" id="PTHR37829">
    <property type="entry name" value="PHAGE-LIKE ELEMENT PBSX PROTEIN XKDT"/>
    <property type="match status" value="1"/>
</dbReference>
<dbReference type="PANTHER" id="PTHR37829:SF3">
    <property type="entry name" value="PROTEIN JAYE-RELATED"/>
    <property type="match status" value="1"/>
</dbReference>
<dbReference type="Pfam" id="PF26078">
    <property type="entry name" value="Baseplate_J_M"/>
    <property type="match status" value="1"/>
</dbReference>
<feature type="domain" description="Baseplate J-like central" evidence="2">
    <location>
        <begin position="196"/>
        <end position="264"/>
    </location>
</feature>
<protein>
    <submittedName>
        <fullName evidence="4">Uncharacterized phage protein gp47/JayE</fullName>
    </submittedName>
</protein>
<dbReference type="EMBL" id="FOKY01000002">
    <property type="protein sequence ID" value="SFB75545.1"/>
    <property type="molecule type" value="Genomic_DNA"/>
</dbReference>
<dbReference type="STRING" id="34097.SAMN02745150_00636"/>
<dbReference type="OrthoDB" id="66218at2"/>
<comment type="similarity">
    <text evidence="1">Belongs to the Mu gp47/PBSX XkdT family.</text>
</comment>
<reference evidence="5" key="1">
    <citation type="submission" date="2016-10" db="EMBL/GenBank/DDBJ databases">
        <authorList>
            <person name="Varghese N."/>
            <person name="Submissions S."/>
        </authorList>
    </citation>
    <scope>NUCLEOTIDE SEQUENCE [LARGE SCALE GENOMIC DNA]</scope>
    <source>
        <strain evidence="5">ATCC 43811</strain>
    </source>
</reference>
<evidence type="ECO:0000313" key="5">
    <source>
        <dbReference type="Proteomes" id="UP000240042"/>
    </source>
</evidence>
<accession>A0A1I1DKP5</accession>
<feature type="domain" description="Baseplate J-like C-terminal" evidence="3">
    <location>
        <begin position="274"/>
        <end position="347"/>
    </location>
</feature>
<dbReference type="Proteomes" id="UP000240042">
    <property type="component" value="Unassembled WGS sequence"/>
</dbReference>
<sequence length="355" mass="40047">MKIKTKEQLRSEIFEYTQKNIPQVNNYRGGSVFRLILEILIHFLWKLYEEIKTILPNLFTQTAEGTWLDQKAAELGLQRQQAKKAERTIKLIRTNTAGVIIIPKGKIFCNKGLTHNFLVKNDVRSEDGESEIKVLLVAENPGSQYNNTVISVFKTPIRGIERIDENFYELTEAGMDKETDELLRERCISLWQGLSGANVSAYISWAKQIDGVQDVKIIETARGLGTVDIIITAEGNSQASSALIAKVQDTLNKNKPIGTDLQVKNPRETLINPNITIVLLSDKKTENHEIYQKIESYFQNMGIGEDFEPSALIAKIFELDNIKSVVISTPAQQISNFEIVRCGTIELEVNYASKI</sequence>
<dbReference type="RefSeq" id="WP_092318547.1">
    <property type="nucleotide sequence ID" value="NZ_FOKY01000002.1"/>
</dbReference>
<dbReference type="Pfam" id="PF26079">
    <property type="entry name" value="Baseplate_J_C"/>
    <property type="match status" value="1"/>
</dbReference>